<organism evidence="3">
    <name type="scientific">Mesocestoides corti</name>
    <name type="common">Flatworm</name>
    <dbReference type="NCBI Taxonomy" id="53468"/>
    <lineage>
        <taxon>Eukaryota</taxon>
        <taxon>Metazoa</taxon>
        <taxon>Spiralia</taxon>
        <taxon>Lophotrochozoa</taxon>
        <taxon>Platyhelminthes</taxon>
        <taxon>Cestoda</taxon>
        <taxon>Eucestoda</taxon>
        <taxon>Cyclophyllidea</taxon>
        <taxon>Mesocestoididae</taxon>
        <taxon>Mesocestoides</taxon>
    </lineage>
</organism>
<evidence type="ECO:0000313" key="3">
    <source>
        <dbReference type="WBParaSite" id="MCOS_0000479801-mRNA-1"/>
    </source>
</evidence>
<name>A0A0R3UD00_MESCO</name>
<dbReference type="WBParaSite" id="MCOS_0000479801-mRNA-1">
    <property type="protein sequence ID" value="MCOS_0000479801-mRNA-1"/>
    <property type="gene ID" value="MCOS_0000479801"/>
</dbReference>
<dbReference type="EMBL" id="UXSR01002332">
    <property type="protein sequence ID" value="VDD78796.1"/>
    <property type="molecule type" value="Genomic_DNA"/>
</dbReference>
<evidence type="ECO:0000313" key="1">
    <source>
        <dbReference type="EMBL" id="VDD78796.1"/>
    </source>
</evidence>
<reference evidence="3" key="1">
    <citation type="submission" date="2017-02" db="UniProtKB">
        <authorList>
            <consortium name="WormBaseParasite"/>
        </authorList>
    </citation>
    <scope>IDENTIFICATION</scope>
</reference>
<protein>
    <submittedName>
        <fullName evidence="3">2-phosphosulfolactate phosphatase</fullName>
    </submittedName>
</protein>
<sequence>MSPTVVTTENACLSGLESRDSVLNDKAIQARSRPFEVSAVVNLIAIETPVGTQTLVHDIPALEMVFTALNL</sequence>
<dbReference type="Proteomes" id="UP000267029">
    <property type="component" value="Unassembled WGS sequence"/>
</dbReference>
<accession>A0A0R3UD00</accession>
<reference evidence="1 2" key="2">
    <citation type="submission" date="2018-10" db="EMBL/GenBank/DDBJ databases">
        <authorList>
            <consortium name="Pathogen Informatics"/>
        </authorList>
    </citation>
    <scope>NUCLEOTIDE SEQUENCE [LARGE SCALE GENOMIC DNA]</scope>
</reference>
<evidence type="ECO:0000313" key="2">
    <source>
        <dbReference type="Proteomes" id="UP000267029"/>
    </source>
</evidence>
<dbReference type="AlphaFoldDB" id="A0A0R3UD00"/>
<gene>
    <name evidence="1" type="ORF">MCOS_LOCUS4799</name>
</gene>
<proteinExistence type="predicted"/>
<keyword evidence="2" id="KW-1185">Reference proteome</keyword>